<organism evidence="2 3">
    <name type="scientific">Streptomyces griseiscabiei</name>
    <dbReference type="NCBI Taxonomy" id="2993540"/>
    <lineage>
        <taxon>Bacteria</taxon>
        <taxon>Bacillati</taxon>
        <taxon>Actinomycetota</taxon>
        <taxon>Actinomycetes</taxon>
        <taxon>Kitasatosporales</taxon>
        <taxon>Streptomycetaceae</taxon>
        <taxon>Streptomyces</taxon>
    </lineage>
</organism>
<dbReference type="EMBL" id="JARAVY010000039">
    <property type="protein sequence ID" value="MDX2916112.1"/>
    <property type="molecule type" value="Genomic_DNA"/>
</dbReference>
<keyword evidence="1" id="KW-0472">Membrane</keyword>
<dbReference type="InterPro" id="IPR036390">
    <property type="entry name" value="WH_DNA-bd_sf"/>
</dbReference>
<protein>
    <submittedName>
        <fullName evidence="2">Helix-turn-helix transcriptional regulator</fullName>
    </submittedName>
</protein>
<accession>A0ABU4LK86</accession>
<evidence type="ECO:0000313" key="3">
    <source>
        <dbReference type="Proteomes" id="UP001271723"/>
    </source>
</evidence>
<dbReference type="Gene3D" id="1.10.10.10">
    <property type="entry name" value="Winged helix-like DNA-binding domain superfamily/Winged helix DNA-binding domain"/>
    <property type="match status" value="1"/>
</dbReference>
<reference evidence="2 3" key="1">
    <citation type="journal article" date="2023" name="Microb. Genom.">
        <title>Mesoterricola silvestris gen. nov., sp. nov., Mesoterricola sediminis sp. nov., Geothrix oryzae sp. nov., Geothrix edaphica sp. nov., Geothrix rubra sp. nov., and Geothrix limicola sp. nov., six novel members of Acidobacteriota isolated from soils.</title>
        <authorList>
            <person name="Weisberg A.J."/>
            <person name="Pearce E."/>
            <person name="Kramer C.G."/>
            <person name="Chang J.H."/>
            <person name="Clarke C.R."/>
        </authorList>
    </citation>
    <scope>NUCLEOTIDE SEQUENCE [LARGE SCALE GENOMIC DNA]</scope>
    <source>
        <strain evidence="2 3">NRRL_B-2795</strain>
    </source>
</reference>
<gene>
    <name evidence="2" type="ORF">PV517_46535</name>
</gene>
<sequence length="156" mass="16619">MRGASLKPNHRRIARALGRIALNAITAGGVLTASLTTGVWIAHNPEQFNVSGDTLTVYSIAGAILALMAADSILGQLFQPLWDRLEDDDLAADVLEYLADNHAHALAISRAVGTTAGDIFPVLAELEAAGEITSYWAEPSEASKLRRRLYALAPQA</sequence>
<comment type="caution">
    <text evidence="2">The sequence shown here is derived from an EMBL/GenBank/DDBJ whole genome shotgun (WGS) entry which is preliminary data.</text>
</comment>
<keyword evidence="3" id="KW-1185">Reference proteome</keyword>
<evidence type="ECO:0000256" key="1">
    <source>
        <dbReference type="SAM" id="Phobius"/>
    </source>
</evidence>
<dbReference type="RefSeq" id="WP_086752185.1">
    <property type="nucleotide sequence ID" value="NZ_JAGJBZ010000007.1"/>
</dbReference>
<name>A0ABU4LK86_9ACTN</name>
<dbReference type="Proteomes" id="UP001271723">
    <property type="component" value="Unassembled WGS sequence"/>
</dbReference>
<dbReference type="InterPro" id="IPR036388">
    <property type="entry name" value="WH-like_DNA-bd_sf"/>
</dbReference>
<dbReference type="SUPFAM" id="SSF46785">
    <property type="entry name" value="Winged helix' DNA-binding domain"/>
    <property type="match status" value="1"/>
</dbReference>
<feature type="transmembrane region" description="Helical" evidence="1">
    <location>
        <begin position="20"/>
        <end position="43"/>
    </location>
</feature>
<keyword evidence="1" id="KW-0812">Transmembrane</keyword>
<feature type="transmembrane region" description="Helical" evidence="1">
    <location>
        <begin position="55"/>
        <end position="74"/>
    </location>
</feature>
<proteinExistence type="predicted"/>
<evidence type="ECO:0000313" key="2">
    <source>
        <dbReference type="EMBL" id="MDX2916112.1"/>
    </source>
</evidence>
<keyword evidence="1" id="KW-1133">Transmembrane helix</keyword>